<dbReference type="Proteomes" id="UP000094455">
    <property type="component" value="Unassembled WGS sequence"/>
</dbReference>
<dbReference type="GO" id="GO:0030674">
    <property type="term" value="F:protein-macromolecule adaptor activity"/>
    <property type="evidence" value="ECO:0007669"/>
    <property type="project" value="EnsemblFungi"/>
</dbReference>
<feature type="compositionally biased region" description="Basic and acidic residues" evidence="1">
    <location>
        <begin position="88"/>
        <end position="99"/>
    </location>
</feature>
<protein>
    <recommendedName>
        <fullName evidence="4">Ribosome quality control complex subunit 1</fullName>
    </recommendedName>
</protein>
<feature type="compositionally biased region" description="Acidic residues" evidence="1">
    <location>
        <begin position="56"/>
        <end position="74"/>
    </location>
</feature>
<evidence type="ECO:0000256" key="1">
    <source>
        <dbReference type="SAM" id="MobiDB-lite"/>
    </source>
</evidence>
<sequence>MSSRALKRLGKASLEDELAKYQKKAESDEDESNDEGYNHGPGKMNAANAFAFLQGSEEEGEDSEESEESEDEKEEVAKSTKHVAFSSADKKTGKNDLKGKGKGKYNKGAKTVDDLDEDELDNILAQVKLEDKTLKKSNSEIVEDILSDASSVVDSIEQDLENEETLPPWPVYTSGGKLLTPKKFHRCSGLLQVDPRDLNSDREYENLFGKLSSAAIDDADSTSSSAISPEVLAQIKKLAKRIRGWSGRDHRSIPGTTRKLRLTKIKDDWLPIPKKPLSMDEVTSENLLNLYTTKFKNDWKEILQGDIAKEYKYGIKYYNVEPGPAFSIAATTEFFMSVVVQPDHESLIHLLQKCPYSIETILQVACILQRQGDNSNTNGLIERALFVFDWSLPNSFELGNGKTRLPFEYFLNRQIYLTIFRYISVLTQKSIFFTALTYCKLLLSFDPMDDPYGVRYLIDYYAFLSDEFQYLIDFVNSPLCRCYEEWLTAPLMYTVSLCYFKLGKAEEAKQALKDAYLRHPYTGHQILEKLGDIAHPWLLQDVNDAVKIGTAMYTVRLNTLVETPELKNFLTKELAAIIEKTGKPNLGAYYTNNLEKIPDNLIRNAVLSNESSVMAKIPESFWSDNDVYEFDVLPPQIGTTIYNYVDDNQISAGVMQNTMQAEEIRQLQDLLQQNVVER</sequence>
<keyword evidence="3" id="KW-1185">Reference proteome</keyword>
<feature type="compositionally biased region" description="Basic residues" evidence="1">
    <location>
        <begin position="1"/>
        <end position="10"/>
    </location>
</feature>
<evidence type="ECO:0000313" key="3">
    <source>
        <dbReference type="Proteomes" id="UP000094455"/>
    </source>
</evidence>
<organism evidence="2 3">
    <name type="scientific">Pichia membranifaciens NRRL Y-2026</name>
    <dbReference type="NCBI Taxonomy" id="763406"/>
    <lineage>
        <taxon>Eukaryota</taxon>
        <taxon>Fungi</taxon>
        <taxon>Dikarya</taxon>
        <taxon>Ascomycota</taxon>
        <taxon>Saccharomycotina</taxon>
        <taxon>Pichiomycetes</taxon>
        <taxon>Pichiales</taxon>
        <taxon>Pichiaceae</taxon>
        <taxon>Pichia</taxon>
    </lineage>
</organism>
<dbReference type="PANTHER" id="PTHR22684">
    <property type="entry name" value="NULP1-RELATED"/>
    <property type="match status" value="1"/>
</dbReference>
<dbReference type="STRING" id="763406.A0A1E3NP57"/>
<feature type="region of interest" description="Disordered" evidence="1">
    <location>
        <begin position="1"/>
        <end position="109"/>
    </location>
</feature>
<gene>
    <name evidence="2" type="ORF">PICMEDRAFT_120140</name>
</gene>
<accession>A0A1E3NP57</accession>
<feature type="compositionally biased region" description="Basic and acidic residues" evidence="1">
    <location>
        <begin position="13"/>
        <end position="26"/>
    </location>
</feature>
<name>A0A1E3NP57_9ASCO</name>
<dbReference type="Pfam" id="PF04910">
    <property type="entry name" value="Tcf25"/>
    <property type="match status" value="1"/>
</dbReference>
<dbReference type="AlphaFoldDB" id="A0A1E3NP57"/>
<dbReference type="GO" id="GO:1990112">
    <property type="term" value="C:RQC complex"/>
    <property type="evidence" value="ECO:0007669"/>
    <property type="project" value="EnsemblFungi"/>
</dbReference>
<dbReference type="PANTHER" id="PTHR22684:SF0">
    <property type="entry name" value="RIBOSOME QUALITY CONTROL COMPLEX SUBUNIT TCF25"/>
    <property type="match status" value="1"/>
</dbReference>
<dbReference type="OrthoDB" id="205993at2759"/>
<proteinExistence type="predicted"/>
<dbReference type="GO" id="GO:1990116">
    <property type="term" value="P:ribosome-associated ubiquitin-dependent protein catabolic process"/>
    <property type="evidence" value="ECO:0007669"/>
    <property type="project" value="EnsemblFungi"/>
</dbReference>
<dbReference type="GeneID" id="30176554"/>
<dbReference type="GO" id="GO:0072344">
    <property type="term" value="P:rescue of stalled ribosome"/>
    <property type="evidence" value="ECO:0007669"/>
    <property type="project" value="EnsemblFungi"/>
</dbReference>
<reference evidence="2 3" key="1">
    <citation type="journal article" date="2016" name="Proc. Natl. Acad. Sci. U.S.A.">
        <title>Comparative genomics of biotechnologically important yeasts.</title>
        <authorList>
            <person name="Riley R."/>
            <person name="Haridas S."/>
            <person name="Wolfe K.H."/>
            <person name="Lopes M.R."/>
            <person name="Hittinger C.T."/>
            <person name="Goeker M."/>
            <person name="Salamov A.A."/>
            <person name="Wisecaver J.H."/>
            <person name="Long T.M."/>
            <person name="Calvey C.H."/>
            <person name="Aerts A.L."/>
            <person name="Barry K.W."/>
            <person name="Choi C."/>
            <person name="Clum A."/>
            <person name="Coughlan A.Y."/>
            <person name="Deshpande S."/>
            <person name="Douglass A.P."/>
            <person name="Hanson S.J."/>
            <person name="Klenk H.-P."/>
            <person name="LaButti K.M."/>
            <person name="Lapidus A."/>
            <person name="Lindquist E.A."/>
            <person name="Lipzen A.M."/>
            <person name="Meier-Kolthoff J.P."/>
            <person name="Ohm R.A."/>
            <person name="Otillar R.P."/>
            <person name="Pangilinan J.L."/>
            <person name="Peng Y."/>
            <person name="Rokas A."/>
            <person name="Rosa C.A."/>
            <person name="Scheuner C."/>
            <person name="Sibirny A.A."/>
            <person name="Slot J.C."/>
            <person name="Stielow J.B."/>
            <person name="Sun H."/>
            <person name="Kurtzman C.P."/>
            <person name="Blackwell M."/>
            <person name="Grigoriev I.V."/>
            <person name="Jeffries T.W."/>
        </authorList>
    </citation>
    <scope>NUCLEOTIDE SEQUENCE [LARGE SCALE GENOMIC DNA]</scope>
    <source>
        <strain evidence="2 3">NRRL Y-2026</strain>
    </source>
</reference>
<evidence type="ECO:0008006" key="4">
    <source>
        <dbReference type="Google" id="ProtNLM"/>
    </source>
</evidence>
<dbReference type="RefSeq" id="XP_019018970.1">
    <property type="nucleotide sequence ID" value="XM_019159867.1"/>
</dbReference>
<dbReference type="EMBL" id="KV454002">
    <property type="protein sequence ID" value="ODQ47857.1"/>
    <property type="molecule type" value="Genomic_DNA"/>
</dbReference>
<evidence type="ECO:0000313" key="2">
    <source>
        <dbReference type="EMBL" id="ODQ47857.1"/>
    </source>
</evidence>
<dbReference type="InterPro" id="IPR006994">
    <property type="entry name" value="TCF25/Rqc1"/>
</dbReference>